<keyword evidence="1" id="KW-0812">Transmembrane</keyword>
<reference evidence="3 5" key="1">
    <citation type="journal article" date="2012" name="Nature">
        <title>Algal genomes reveal evolutionary mosaicism and the fate of nucleomorphs.</title>
        <authorList>
            <consortium name="DOE Joint Genome Institute"/>
            <person name="Curtis B.A."/>
            <person name="Tanifuji G."/>
            <person name="Burki F."/>
            <person name="Gruber A."/>
            <person name="Irimia M."/>
            <person name="Maruyama S."/>
            <person name="Arias M.C."/>
            <person name="Ball S.G."/>
            <person name="Gile G.H."/>
            <person name="Hirakawa Y."/>
            <person name="Hopkins J.F."/>
            <person name="Kuo A."/>
            <person name="Rensing S.A."/>
            <person name="Schmutz J."/>
            <person name="Symeonidi A."/>
            <person name="Elias M."/>
            <person name="Eveleigh R.J."/>
            <person name="Herman E.K."/>
            <person name="Klute M.J."/>
            <person name="Nakayama T."/>
            <person name="Obornik M."/>
            <person name="Reyes-Prieto A."/>
            <person name="Armbrust E.V."/>
            <person name="Aves S.J."/>
            <person name="Beiko R.G."/>
            <person name="Coutinho P."/>
            <person name="Dacks J.B."/>
            <person name="Durnford D.G."/>
            <person name="Fast N.M."/>
            <person name="Green B.R."/>
            <person name="Grisdale C.J."/>
            <person name="Hempel F."/>
            <person name="Henrissat B."/>
            <person name="Hoppner M.P."/>
            <person name="Ishida K."/>
            <person name="Kim E."/>
            <person name="Koreny L."/>
            <person name="Kroth P.G."/>
            <person name="Liu Y."/>
            <person name="Malik S.B."/>
            <person name="Maier U.G."/>
            <person name="McRose D."/>
            <person name="Mock T."/>
            <person name="Neilson J.A."/>
            <person name="Onodera N.T."/>
            <person name="Poole A.M."/>
            <person name="Pritham E.J."/>
            <person name="Richards T.A."/>
            <person name="Rocap G."/>
            <person name="Roy S.W."/>
            <person name="Sarai C."/>
            <person name="Schaack S."/>
            <person name="Shirato S."/>
            <person name="Slamovits C.H."/>
            <person name="Spencer D.F."/>
            <person name="Suzuki S."/>
            <person name="Worden A.Z."/>
            <person name="Zauner S."/>
            <person name="Barry K."/>
            <person name="Bell C."/>
            <person name="Bharti A.K."/>
            <person name="Crow J.A."/>
            <person name="Grimwood J."/>
            <person name="Kramer R."/>
            <person name="Lindquist E."/>
            <person name="Lucas S."/>
            <person name="Salamov A."/>
            <person name="McFadden G.I."/>
            <person name="Lane C.E."/>
            <person name="Keeling P.J."/>
            <person name="Gray M.W."/>
            <person name="Grigoriev I.V."/>
            <person name="Archibald J.M."/>
        </authorList>
    </citation>
    <scope>NUCLEOTIDE SEQUENCE</scope>
    <source>
        <strain evidence="3 5">CCMP2712</strain>
    </source>
</reference>
<feature type="transmembrane region" description="Helical" evidence="1">
    <location>
        <begin position="165"/>
        <end position="184"/>
    </location>
</feature>
<reference evidence="5" key="2">
    <citation type="submission" date="2012-11" db="EMBL/GenBank/DDBJ databases">
        <authorList>
            <person name="Kuo A."/>
            <person name="Curtis B.A."/>
            <person name="Tanifuji G."/>
            <person name="Burki F."/>
            <person name="Gruber A."/>
            <person name="Irimia M."/>
            <person name="Maruyama S."/>
            <person name="Arias M.C."/>
            <person name="Ball S.G."/>
            <person name="Gile G.H."/>
            <person name="Hirakawa Y."/>
            <person name="Hopkins J.F."/>
            <person name="Rensing S.A."/>
            <person name="Schmutz J."/>
            <person name="Symeonidi A."/>
            <person name="Elias M."/>
            <person name="Eveleigh R.J."/>
            <person name="Herman E.K."/>
            <person name="Klute M.J."/>
            <person name="Nakayama T."/>
            <person name="Obornik M."/>
            <person name="Reyes-Prieto A."/>
            <person name="Armbrust E.V."/>
            <person name="Aves S.J."/>
            <person name="Beiko R.G."/>
            <person name="Coutinho P."/>
            <person name="Dacks J.B."/>
            <person name="Durnford D.G."/>
            <person name="Fast N.M."/>
            <person name="Green B.R."/>
            <person name="Grisdale C."/>
            <person name="Hempe F."/>
            <person name="Henrissat B."/>
            <person name="Hoppner M.P."/>
            <person name="Ishida K.-I."/>
            <person name="Kim E."/>
            <person name="Koreny L."/>
            <person name="Kroth P.G."/>
            <person name="Liu Y."/>
            <person name="Malik S.-B."/>
            <person name="Maier U.G."/>
            <person name="McRose D."/>
            <person name="Mock T."/>
            <person name="Neilson J.A."/>
            <person name="Onodera N.T."/>
            <person name="Poole A.M."/>
            <person name="Pritham E.J."/>
            <person name="Richards T.A."/>
            <person name="Rocap G."/>
            <person name="Roy S.W."/>
            <person name="Sarai C."/>
            <person name="Schaack S."/>
            <person name="Shirato S."/>
            <person name="Slamovits C.H."/>
            <person name="Spencer D.F."/>
            <person name="Suzuki S."/>
            <person name="Worden A.Z."/>
            <person name="Zauner S."/>
            <person name="Barry K."/>
            <person name="Bell C."/>
            <person name="Bharti A.K."/>
            <person name="Crow J.A."/>
            <person name="Grimwood J."/>
            <person name="Kramer R."/>
            <person name="Lindquist E."/>
            <person name="Lucas S."/>
            <person name="Salamov A."/>
            <person name="McFadden G.I."/>
            <person name="Lane C.E."/>
            <person name="Keeling P.J."/>
            <person name="Gray M.W."/>
            <person name="Grigoriev I.V."/>
            <person name="Archibald J.M."/>
        </authorList>
    </citation>
    <scope>NUCLEOTIDE SEQUENCE</scope>
    <source>
        <strain evidence="5">CCMP2712</strain>
    </source>
</reference>
<evidence type="ECO:0000313" key="4">
    <source>
        <dbReference type="EnsemblProtists" id="EKX32527"/>
    </source>
</evidence>
<protein>
    <submittedName>
        <fullName evidence="3 4">Uncharacterized protein</fullName>
    </submittedName>
</protein>
<keyword evidence="5" id="KW-1185">Reference proteome</keyword>
<feature type="transmembrane region" description="Helical" evidence="1">
    <location>
        <begin position="104"/>
        <end position="126"/>
    </location>
</feature>
<dbReference type="KEGG" id="gtt:GUITHDRAFT_148550"/>
<dbReference type="HOGENOM" id="CLU_910434_0_0_1"/>
<keyword evidence="1" id="KW-1133">Transmembrane helix</keyword>
<evidence type="ECO:0000256" key="2">
    <source>
        <dbReference type="SAM" id="SignalP"/>
    </source>
</evidence>
<feature type="chain" id="PRO_5008769738" evidence="2">
    <location>
        <begin position="22"/>
        <end position="306"/>
    </location>
</feature>
<dbReference type="OrthoDB" id="10654208at2759"/>
<proteinExistence type="predicted"/>
<dbReference type="EMBL" id="JH993184">
    <property type="protein sequence ID" value="EKX32527.1"/>
    <property type="molecule type" value="Genomic_DNA"/>
</dbReference>
<name>L1I8U9_GUITC</name>
<evidence type="ECO:0000313" key="3">
    <source>
        <dbReference type="EMBL" id="EKX32527.1"/>
    </source>
</evidence>
<sequence>MPCSALLCLALPFALPCPALPCPPLPCSAMFSFPPSSLPLPSVSDRSQPIPSFHIPITISTTTTTTINNPISLALFYSADAFSSDKHVSFPLADGFFFCITLRFGAYAIALLDFVSSIFLFISCCVELANPEIVNRHADNSAFGAIGNGHTEFGSSRIMMRSSRAFLLLSFLTLYFSFNGAIAARIGHLEHLRVYLHWKALKTILTIVLHVLLHRIWWDGCGILSNDACLDLKMQYIFMGVLWSIPDFYFLWIVWSLCEILLIGTEEDLRKAGYDMWDIEDRRALEANGYQAVASTARPGQTTWLV</sequence>
<evidence type="ECO:0000313" key="5">
    <source>
        <dbReference type="Proteomes" id="UP000011087"/>
    </source>
</evidence>
<accession>L1I8U9</accession>
<feature type="signal peptide" evidence="2">
    <location>
        <begin position="1"/>
        <end position="21"/>
    </location>
</feature>
<dbReference type="PaxDb" id="55529-EKX32527"/>
<reference evidence="4" key="3">
    <citation type="submission" date="2015-06" db="UniProtKB">
        <authorList>
            <consortium name="EnsemblProtists"/>
        </authorList>
    </citation>
    <scope>IDENTIFICATION</scope>
</reference>
<dbReference type="GeneID" id="17289275"/>
<dbReference type="AlphaFoldDB" id="L1I8U9"/>
<gene>
    <name evidence="3" type="ORF">GUITHDRAFT_148550</name>
</gene>
<evidence type="ECO:0000256" key="1">
    <source>
        <dbReference type="SAM" id="Phobius"/>
    </source>
</evidence>
<feature type="transmembrane region" description="Helical" evidence="1">
    <location>
        <begin position="236"/>
        <end position="255"/>
    </location>
</feature>
<dbReference type="RefSeq" id="XP_005819507.1">
    <property type="nucleotide sequence ID" value="XM_005819450.1"/>
</dbReference>
<dbReference type="Proteomes" id="UP000011087">
    <property type="component" value="Unassembled WGS sequence"/>
</dbReference>
<keyword evidence="2" id="KW-0732">Signal</keyword>
<dbReference type="EnsemblProtists" id="EKX32527">
    <property type="protein sequence ID" value="EKX32527"/>
    <property type="gene ID" value="GUITHDRAFT_148550"/>
</dbReference>
<organism evidence="3">
    <name type="scientific">Guillardia theta (strain CCMP2712)</name>
    <name type="common">Cryptophyte</name>
    <dbReference type="NCBI Taxonomy" id="905079"/>
    <lineage>
        <taxon>Eukaryota</taxon>
        <taxon>Cryptophyceae</taxon>
        <taxon>Pyrenomonadales</taxon>
        <taxon>Geminigeraceae</taxon>
        <taxon>Guillardia</taxon>
    </lineage>
</organism>
<keyword evidence="1" id="KW-0472">Membrane</keyword>